<dbReference type="InterPro" id="IPR010996">
    <property type="entry name" value="HHH_MUS81"/>
</dbReference>
<dbReference type="GO" id="GO:0006303">
    <property type="term" value="P:double-strand break repair via nonhomologous end joining"/>
    <property type="evidence" value="ECO:0007669"/>
    <property type="project" value="TreeGrafter"/>
</dbReference>
<dbReference type="SUPFAM" id="SSF47802">
    <property type="entry name" value="DNA polymerase beta, N-terminal domain-like"/>
    <property type="match status" value="1"/>
</dbReference>
<reference evidence="6" key="1">
    <citation type="submission" date="2022-11" db="EMBL/GenBank/DDBJ databases">
        <authorList>
            <person name="Petersen C."/>
        </authorList>
    </citation>
    <scope>NUCLEOTIDE SEQUENCE</scope>
    <source>
        <strain evidence="6">IBT 19713</strain>
    </source>
</reference>
<dbReference type="PANTHER" id="PTHR11276:SF29">
    <property type="entry name" value="DNA POLYMERASE TYPE-X FAMILY PROTEIN POL4"/>
    <property type="match status" value="1"/>
</dbReference>
<dbReference type="InterPro" id="IPR002054">
    <property type="entry name" value="DNA-dir_DNA_pol_X"/>
</dbReference>
<proteinExistence type="inferred from homology"/>
<feature type="region of interest" description="Disordered" evidence="4">
    <location>
        <begin position="87"/>
        <end position="149"/>
    </location>
</feature>
<keyword evidence="2" id="KW-0808">Transferase</keyword>
<dbReference type="InterPro" id="IPR028207">
    <property type="entry name" value="DNA_pol_B_palm_palm"/>
</dbReference>
<dbReference type="OrthoDB" id="205514at2759"/>
<dbReference type="RefSeq" id="XP_058335285.1">
    <property type="nucleotide sequence ID" value="XM_058472144.1"/>
</dbReference>
<dbReference type="PROSITE" id="PS00522">
    <property type="entry name" value="DNA_POLYMERASE_X"/>
    <property type="match status" value="1"/>
</dbReference>
<feature type="compositionally biased region" description="Basic and acidic residues" evidence="4">
    <location>
        <begin position="129"/>
        <end position="149"/>
    </location>
</feature>
<dbReference type="SUPFAM" id="SSF81301">
    <property type="entry name" value="Nucleotidyltransferase"/>
    <property type="match status" value="1"/>
</dbReference>
<dbReference type="InterPro" id="IPR027421">
    <property type="entry name" value="DNA_pol_lamdba_lyase_dom_sf"/>
</dbReference>
<evidence type="ECO:0000256" key="3">
    <source>
        <dbReference type="ARBA" id="ARBA00022695"/>
    </source>
</evidence>
<dbReference type="GO" id="GO:0005634">
    <property type="term" value="C:nucleus"/>
    <property type="evidence" value="ECO:0007669"/>
    <property type="project" value="TreeGrafter"/>
</dbReference>
<dbReference type="PANTHER" id="PTHR11276">
    <property type="entry name" value="DNA POLYMERASE TYPE-X FAMILY MEMBER"/>
    <property type="match status" value="1"/>
</dbReference>
<dbReference type="InterPro" id="IPR043519">
    <property type="entry name" value="NT_sf"/>
</dbReference>
<evidence type="ECO:0000256" key="4">
    <source>
        <dbReference type="SAM" id="MobiDB-lite"/>
    </source>
</evidence>
<dbReference type="InterPro" id="IPR018944">
    <property type="entry name" value="DNA_pol_lambd_fingers_domain"/>
</dbReference>
<reference evidence="6" key="2">
    <citation type="journal article" date="2023" name="IMA Fungus">
        <title>Comparative genomic study of the Penicillium genus elucidates a diverse pangenome and 15 lateral gene transfer events.</title>
        <authorList>
            <person name="Petersen C."/>
            <person name="Sorensen T."/>
            <person name="Nielsen M.R."/>
            <person name="Sondergaard T.E."/>
            <person name="Sorensen J.L."/>
            <person name="Fitzpatrick D.A."/>
            <person name="Frisvad J.C."/>
            <person name="Nielsen K.L."/>
        </authorList>
    </citation>
    <scope>NUCLEOTIDE SEQUENCE</scope>
    <source>
        <strain evidence="6">IBT 19713</strain>
    </source>
</reference>
<accession>A0A9W9PJB0</accession>
<dbReference type="InterPro" id="IPR022312">
    <property type="entry name" value="DNA_pol_X"/>
</dbReference>
<keyword evidence="7" id="KW-1185">Reference proteome</keyword>
<comment type="caution">
    <text evidence="6">The sequence shown here is derived from an EMBL/GenBank/DDBJ whole genome shotgun (WGS) entry which is preliminary data.</text>
</comment>
<feature type="domain" description="DNA-directed DNA polymerase X" evidence="5">
    <location>
        <begin position="271"/>
        <end position="618"/>
    </location>
</feature>
<dbReference type="AlphaFoldDB" id="A0A9W9PJB0"/>
<keyword evidence="3" id="KW-0548">Nucleotidyltransferase</keyword>
<dbReference type="CDD" id="cd00141">
    <property type="entry name" value="NT_POLXc"/>
    <property type="match status" value="1"/>
</dbReference>
<evidence type="ECO:0000256" key="1">
    <source>
        <dbReference type="ARBA" id="ARBA00008323"/>
    </source>
</evidence>
<gene>
    <name evidence="6" type="ORF">N7468_002847</name>
</gene>
<dbReference type="SMART" id="SM00483">
    <property type="entry name" value="POLXc"/>
    <property type="match status" value="1"/>
</dbReference>
<dbReference type="Gene3D" id="1.10.150.110">
    <property type="entry name" value="DNA polymerase beta, N-terminal domain-like"/>
    <property type="match status" value="1"/>
</dbReference>
<feature type="compositionally biased region" description="Polar residues" evidence="4">
    <location>
        <begin position="107"/>
        <end position="117"/>
    </location>
</feature>
<organism evidence="6 7">
    <name type="scientific">Penicillium chermesinum</name>
    <dbReference type="NCBI Taxonomy" id="63820"/>
    <lineage>
        <taxon>Eukaryota</taxon>
        <taxon>Fungi</taxon>
        <taxon>Dikarya</taxon>
        <taxon>Ascomycota</taxon>
        <taxon>Pezizomycotina</taxon>
        <taxon>Eurotiomycetes</taxon>
        <taxon>Eurotiomycetidae</taxon>
        <taxon>Eurotiales</taxon>
        <taxon>Aspergillaceae</taxon>
        <taxon>Penicillium</taxon>
    </lineage>
</organism>
<feature type="compositionally biased region" description="Basic and acidic residues" evidence="4">
    <location>
        <begin position="93"/>
        <end position="102"/>
    </location>
</feature>
<dbReference type="GO" id="GO:0003677">
    <property type="term" value="F:DNA binding"/>
    <property type="evidence" value="ECO:0007669"/>
    <property type="project" value="InterPro"/>
</dbReference>
<dbReference type="EMBL" id="JAPQKS010000002">
    <property type="protein sequence ID" value="KAJ5247864.1"/>
    <property type="molecule type" value="Genomic_DNA"/>
</dbReference>
<evidence type="ECO:0000256" key="2">
    <source>
        <dbReference type="ARBA" id="ARBA00022679"/>
    </source>
</evidence>
<dbReference type="Gene3D" id="1.10.150.20">
    <property type="entry name" value="5' to 3' exonuclease, C-terminal subdomain"/>
    <property type="match status" value="1"/>
</dbReference>
<dbReference type="InterPro" id="IPR029398">
    <property type="entry name" value="PolB_thumb"/>
</dbReference>
<dbReference type="Proteomes" id="UP001150941">
    <property type="component" value="Unassembled WGS sequence"/>
</dbReference>
<dbReference type="InterPro" id="IPR037160">
    <property type="entry name" value="DNA_Pol_thumb_sf"/>
</dbReference>
<dbReference type="Pfam" id="PF14716">
    <property type="entry name" value="HHH_8"/>
    <property type="match status" value="1"/>
</dbReference>
<sequence length="625" mass="69708">MSVGTPDESLPAVLAGLPPIFILPTHLPLDRLHELERRLVDSGGNLTYEIAEAGLILGKIAHKKRVVLELRARNLWTEEVVCATQEPHATSMESRHGSEHERKRQRVATSETLSMSDPETVPRGPSYEGESKGADRSRQDPAGHVKNGDRRGNIVTVLKIDWLVQSVEAGKALPWIPFLVYQGQMIASSRPAAATPPPRPKDRPQANDALQAPGPPRNFLPRRPKGPHGMQGPPHLLRQTTSEEENPPPPLPDWVRDQVLYACLRSTPLETPNEDFISTLLKIRHIRELTLDEIGVRAYSTSIAAVAAYPYKLSRPSEILALPGCDSKIANLFLEFQSNEGRGVAAADALEADPTLRYSQPFLPNLGVGAKTAREFFYRRGWRDLNDIVEHGWDTLSRVQQIGVKYYDELQIGIPRAEIESIARVVQAHANKVRPGIDGDIECILVGGYRRGKDPCGDVDLILSHPDEICTRNLIVDVVASLEKAQYITHTLSLHLTTTSRDQQTLPYRGEGAGHHFDTLDKALVVWQDPGRAGEAHGSRSMSSNPHRRVDIIISPWRTVGCAVLGWTGDKTFERDLRRYAKKAHGWKFDSSGIRDRVVNGQVLDLEHGGRTWRNERNLSWKRWG</sequence>
<comment type="similarity">
    <text evidence="1">Belongs to the DNA polymerase type-X family.</text>
</comment>
<evidence type="ECO:0000259" key="5">
    <source>
        <dbReference type="SMART" id="SM00483"/>
    </source>
</evidence>
<dbReference type="SUPFAM" id="SSF81585">
    <property type="entry name" value="PsbU/PolX domain-like"/>
    <property type="match status" value="1"/>
</dbReference>
<dbReference type="Gene3D" id="3.30.210.10">
    <property type="entry name" value="DNA polymerase, thumb domain"/>
    <property type="match status" value="1"/>
</dbReference>
<dbReference type="Pfam" id="PF14792">
    <property type="entry name" value="DNA_pol_B_palm"/>
    <property type="match status" value="1"/>
</dbReference>
<protein>
    <recommendedName>
        <fullName evidence="5">DNA-directed DNA polymerase X domain-containing protein</fullName>
    </recommendedName>
</protein>
<dbReference type="PRINTS" id="PR00869">
    <property type="entry name" value="DNAPOLX"/>
</dbReference>
<dbReference type="GO" id="GO:0003887">
    <property type="term" value="F:DNA-directed DNA polymerase activity"/>
    <property type="evidence" value="ECO:0007669"/>
    <property type="project" value="InterPro"/>
</dbReference>
<name>A0A9W9PJB0_9EURO</name>
<evidence type="ECO:0000313" key="7">
    <source>
        <dbReference type="Proteomes" id="UP001150941"/>
    </source>
</evidence>
<dbReference type="GeneID" id="83199447"/>
<dbReference type="FunFam" id="3.30.210.10:FF:000005">
    <property type="entry name" value="DNA polymerase IV"/>
    <property type="match status" value="1"/>
</dbReference>
<dbReference type="FunFam" id="1.10.150.110:FF:000005">
    <property type="entry name" value="DNA polymerase POL4"/>
    <property type="match status" value="1"/>
</dbReference>
<dbReference type="Gene3D" id="3.30.460.10">
    <property type="entry name" value="Beta Polymerase, domain 2"/>
    <property type="match status" value="1"/>
</dbReference>
<dbReference type="Pfam" id="PF10391">
    <property type="entry name" value="DNA_pol_lambd_f"/>
    <property type="match status" value="1"/>
</dbReference>
<dbReference type="InterPro" id="IPR019843">
    <property type="entry name" value="DNA_pol-X_BS"/>
</dbReference>
<dbReference type="Pfam" id="PF14791">
    <property type="entry name" value="DNA_pol_B_thumb"/>
    <property type="match status" value="1"/>
</dbReference>
<feature type="region of interest" description="Disordered" evidence="4">
    <location>
        <begin position="189"/>
        <end position="252"/>
    </location>
</feature>
<evidence type="ECO:0000313" key="6">
    <source>
        <dbReference type="EMBL" id="KAJ5247864.1"/>
    </source>
</evidence>